<dbReference type="InterPro" id="IPR044085">
    <property type="entry name" value="MglB-like_PBP1"/>
</dbReference>
<keyword evidence="2" id="KW-0813">Transport</keyword>
<evidence type="ECO:0000256" key="2">
    <source>
        <dbReference type="ARBA" id="ARBA00022448"/>
    </source>
</evidence>
<dbReference type="InterPro" id="IPR050555">
    <property type="entry name" value="Bact_Solute-Bind_Prot2"/>
</dbReference>
<keyword evidence="6" id="KW-0574">Periplasm</keyword>
<proteinExistence type="predicted"/>
<evidence type="ECO:0000256" key="4">
    <source>
        <dbReference type="ARBA" id="ARBA00022723"/>
    </source>
</evidence>
<keyword evidence="5" id="KW-0732">Signal</keyword>
<dbReference type="Pfam" id="PF13407">
    <property type="entry name" value="Peripla_BP_4"/>
    <property type="match status" value="1"/>
</dbReference>
<organism evidence="11 12">
    <name type="scientific">Clostridium chromiireducens</name>
    <dbReference type="NCBI Taxonomy" id="225345"/>
    <lineage>
        <taxon>Bacteria</taxon>
        <taxon>Bacillati</taxon>
        <taxon>Bacillota</taxon>
        <taxon>Clostridia</taxon>
        <taxon>Eubacteriales</taxon>
        <taxon>Clostridiaceae</taxon>
        <taxon>Clostridium</taxon>
    </lineage>
</organism>
<dbReference type="OrthoDB" id="9769193at2"/>
<dbReference type="PANTHER" id="PTHR30036:SF2">
    <property type="entry name" value="D-GALACTOSE_METHYL-GALACTOSIDE BINDING PERIPLASMIC PROTEIN MGLB"/>
    <property type="match status" value="1"/>
</dbReference>
<name>A0A1V4IM23_9CLOT</name>
<accession>A0A1V4IM23</accession>
<evidence type="ECO:0000256" key="9">
    <source>
        <dbReference type="ARBA" id="ARBA00034344"/>
    </source>
</evidence>
<dbReference type="Gene3D" id="3.40.50.2300">
    <property type="match status" value="2"/>
</dbReference>
<dbReference type="InterPro" id="IPR025997">
    <property type="entry name" value="SBP_2_dom"/>
</dbReference>
<evidence type="ECO:0000256" key="3">
    <source>
        <dbReference type="ARBA" id="ARBA00022597"/>
    </source>
</evidence>
<evidence type="ECO:0000313" key="12">
    <source>
        <dbReference type="Proteomes" id="UP000191056"/>
    </source>
</evidence>
<dbReference type="RefSeq" id="WP_079440514.1">
    <property type="nucleotide sequence ID" value="NZ_MZGT01000038.1"/>
</dbReference>
<dbReference type="STRING" id="225345.CLCHR_28840"/>
<protein>
    <recommendedName>
        <fullName evidence="9">D-galactose/methyl-galactoside binding periplasmic protein MglB</fullName>
    </recommendedName>
</protein>
<comment type="subcellular location">
    <subcellularLocation>
        <location evidence="1">Cell envelope</location>
    </subcellularLocation>
</comment>
<dbReference type="AlphaFoldDB" id="A0A1V4IM23"/>
<dbReference type="PANTHER" id="PTHR30036">
    <property type="entry name" value="D-XYLOSE-BINDING PERIPLASMIC PROTEIN"/>
    <property type="match status" value="1"/>
</dbReference>
<dbReference type="GO" id="GO:0030246">
    <property type="term" value="F:carbohydrate binding"/>
    <property type="evidence" value="ECO:0007669"/>
    <property type="project" value="InterPro"/>
</dbReference>
<dbReference type="Proteomes" id="UP000191056">
    <property type="component" value="Unassembled WGS sequence"/>
</dbReference>
<reference evidence="11 12" key="1">
    <citation type="submission" date="2017-03" db="EMBL/GenBank/DDBJ databases">
        <title>Genome sequence of Clostridium chromiireducens DSM 23318.</title>
        <authorList>
            <person name="Poehlein A."/>
            <person name="Daniel R."/>
        </authorList>
    </citation>
    <scope>NUCLEOTIDE SEQUENCE [LARGE SCALE GENOMIC DNA]</scope>
    <source>
        <strain evidence="11 12">DSM 23318</strain>
    </source>
</reference>
<evidence type="ECO:0000256" key="1">
    <source>
        <dbReference type="ARBA" id="ARBA00004196"/>
    </source>
</evidence>
<evidence type="ECO:0000256" key="6">
    <source>
        <dbReference type="ARBA" id="ARBA00022764"/>
    </source>
</evidence>
<dbReference type="CDD" id="cd01539">
    <property type="entry name" value="PBP1_GGBP"/>
    <property type="match status" value="1"/>
</dbReference>
<keyword evidence="4" id="KW-0479">Metal-binding</keyword>
<dbReference type="InterPro" id="IPR028082">
    <property type="entry name" value="Peripla_BP_I"/>
</dbReference>
<evidence type="ECO:0000256" key="5">
    <source>
        <dbReference type="ARBA" id="ARBA00022729"/>
    </source>
</evidence>
<dbReference type="GO" id="GO:0046872">
    <property type="term" value="F:metal ion binding"/>
    <property type="evidence" value="ECO:0007669"/>
    <property type="project" value="UniProtKB-KW"/>
</dbReference>
<dbReference type="EMBL" id="MZGT01000038">
    <property type="protein sequence ID" value="OPJ60537.1"/>
    <property type="molecule type" value="Genomic_DNA"/>
</dbReference>
<keyword evidence="12" id="KW-1185">Reference proteome</keyword>
<sequence length="349" mass="39279">MRKLRLIASTLEILFITFLIMLNYCSNNINAEVTSPSNQTPIKIAVFIYDFKDRYISLVGQNFEEIQRNNQGKVEFTFYDGMDDQAVQSRDINTVLNIRDTDLILLDIVDTNNSKVVIDRIKETGIPVILFNREPINIEDVRSYNKAFFVGTNASQAGTLQGQILINAWNSNKSLDTNNDGIMQYIMLMGERDNIEAIERTRYSISTINKAGLRTQELDLRVADWNRDSARSIVEALYLQYGRNIEAIISNNDEMAVGAIEALQKYGYNKGDNTKTIPVVGVDGIPEAQELIKQGTMTGSVLQDAKAMAEVSYNMGINLVDRKNPLDGIPYEFDSTGVAVRIPYKEIIS</sequence>
<keyword evidence="7" id="KW-0106">Calcium</keyword>
<feature type="domain" description="Periplasmic binding protein" evidence="10">
    <location>
        <begin position="44"/>
        <end position="323"/>
    </location>
</feature>
<evidence type="ECO:0000256" key="8">
    <source>
        <dbReference type="ARBA" id="ARBA00034323"/>
    </source>
</evidence>
<evidence type="ECO:0000256" key="7">
    <source>
        <dbReference type="ARBA" id="ARBA00022837"/>
    </source>
</evidence>
<evidence type="ECO:0000259" key="10">
    <source>
        <dbReference type="Pfam" id="PF13407"/>
    </source>
</evidence>
<evidence type="ECO:0000313" key="11">
    <source>
        <dbReference type="EMBL" id="OPJ60537.1"/>
    </source>
</evidence>
<gene>
    <name evidence="11" type="primary">mglB_15</name>
    <name evidence="11" type="ORF">CLCHR_28840</name>
</gene>
<comment type="caution">
    <text evidence="11">The sequence shown here is derived from an EMBL/GenBank/DDBJ whole genome shotgun (WGS) entry which is preliminary data.</text>
</comment>
<keyword evidence="3" id="KW-0762">Sugar transport</keyword>
<comment type="subunit">
    <text evidence="8">The ABC transporter complex is composed of one ATP-binding protein (MglA), two transmembrane proteins (MglC) and a solute-binding protein (MglB).</text>
</comment>
<dbReference type="GO" id="GO:0030288">
    <property type="term" value="C:outer membrane-bounded periplasmic space"/>
    <property type="evidence" value="ECO:0007669"/>
    <property type="project" value="TreeGrafter"/>
</dbReference>
<dbReference type="SUPFAM" id="SSF53822">
    <property type="entry name" value="Periplasmic binding protein-like I"/>
    <property type="match status" value="1"/>
</dbReference>